<dbReference type="PANTHER" id="PTHR42939:SF1">
    <property type="entry name" value="ABC TRANSPORTER ATP-BINDING PROTEIN ALBC-RELATED"/>
    <property type="match status" value="1"/>
</dbReference>
<proteinExistence type="predicted"/>
<reference evidence="6 7" key="1">
    <citation type="journal article" date="2017" name="BMC Genomics">
        <title>Comparative genomic and phylogenomic analyses of the Bifidobacteriaceae family.</title>
        <authorList>
            <person name="Lugli G.A."/>
            <person name="Milani C."/>
            <person name="Turroni F."/>
            <person name="Duranti S."/>
            <person name="Mancabelli L."/>
            <person name="Mangifesta M."/>
            <person name="Ferrario C."/>
            <person name="Modesto M."/>
            <person name="Mattarelli P."/>
            <person name="Jiri K."/>
            <person name="van Sinderen D."/>
            <person name="Ventura M."/>
        </authorList>
    </citation>
    <scope>NUCLEOTIDE SEQUENCE [LARGE SCALE GENOMIC DNA]</scope>
    <source>
        <strain evidence="6 7">DSM 24742</strain>
    </source>
</reference>
<dbReference type="InterPro" id="IPR027417">
    <property type="entry name" value="P-loop_NTPase"/>
</dbReference>
<comment type="caution">
    <text evidence="6">The sequence shown here is derived from an EMBL/GenBank/DDBJ whole genome shotgun (WGS) entry which is preliminary data.</text>
</comment>
<dbReference type="EMBL" id="MWWR01000008">
    <property type="protein sequence ID" value="OZG51528.1"/>
    <property type="molecule type" value="Genomic_DNA"/>
</dbReference>
<dbReference type="OrthoDB" id="9804819at2"/>
<evidence type="ECO:0000313" key="7">
    <source>
        <dbReference type="Proteomes" id="UP000216725"/>
    </source>
</evidence>
<dbReference type="GO" id="GO:0005524">
    <property type="term" value="F:ATP binding"/>
    <property type="evidence" value="ECO:0007669"/>
    <property type="project" value="UniProtKB-KW"/>
</dbReference>
<dbReference type="GO" id="GO:0016887">
    <property type="term" value="F:ATP hydrolysis activity"/>
    <property type="evidence" value="ECO:0007669"/>
    <property type="project" value="InterPro"/>
</dbReference>
<protein>
    <submittedName>
        <fullName evidence="6">ABC transporter ATP-binding protein</fullName>
    </submittedName>
</protein>
<dbReference type="Gene3D" id="3.40.50.300">
    <property type="entry name" value="P-loop containing nucleotide triphosphate hydrolases"/>
    <property type="match status" value="1"/>
</dbReference>
<name>A0A261EXF3_9BIFI</name>
<dbReference type="InterPro" id="IPR003439">
    <property type="entry name" value="ABC_transporter-like_ATP-bd"/>
</dbReference>
<dbReference type="AlphaFoldDB" id="A0A261EXF3"/>
<dbReference type="SUPFAM" id="SSF52540">
    <property type="entry name" value="P-loop containing nucleoside triphosphate hydrolases"/>
    <property type="match status" value="1"/>
</dbReference>
<evidence type="ECO:0000256" key="2">
    <source>
        <dbReference type="ARBA" id="ARBA00022741"/>
    </source>
</evidence>
<dbReference type="Proteomes" id="UP000216725">
    <property type="component" value="Unassembled WGS sequence"/>
</dbReference>
<feature type="domain" description="ABC transporter" evidence="5">
    <location>
        <begin position="3"/>
        <end position="229"/>
    </location>
</feature>
<dbReference type="Pfam" id="PF00005">
    <property type="entry name" value="ABC_tran"/>
    <property type="match status" value="1"/>
</dbReference>
<evidence type="ECO:0000256" key="4">
    <source>
        <dbReference type="SAM" id="MobiDB-lite"/>
    </source>
</evidence>
<evidence type="ECO:0000259" key="5">
    <source>
        <dbReference type="PROSITE" id="PS50893"/>
    </source>
</evidence>
<dbReference type="SMART" id="SM00382">
    <property type="entry name" value="AAA"/>
    <property type="match status" value="1"/>
</dbReference>
<evidence type="ECO:0000313" key="6">
    <source>
        <dbReference type="EMBL" id="OZG51528.1"/>
    </source>
</evidence>
<feature type="region of interest" description="Disordered" evidence="4">
    <location>
        <begin position="294"/>
        <end position="335"/>
    </location>
</feature>
<keyword evidence="7" id="KW-1185">Reference proteome</keyword>
<dbReference type="RefSeq" id="WP_094660970.1">
    <property type="nucleotide sequence ID" value="NZ_MWWR01000008.1"/>
</dbReference>
<dbReference type="InterPro" id="IPR051782">
    <property type="entry name" value="ABC_Transporter_VariousFunc"/>
</dbReference>
<keyword evidence="3 6" id="KW-0067">ATP-binding</keyword>
<gene>
    <name evidence="6" type="ORF">PSRA_1163</name>
</gene>
<dbReference type="InterPro" id="IPR017871">
    <property type="entry name" value="ABC_transporter-like_CS"/>
</dbReference>
<keyword evidence="1" id="KW-0813">Transport</keyword>
<sequence>MQLDIRNIRKSFEGREVLHSLSFSVSSGRAMGFLGRNGAGKSTTFRCLMQVFRQDSGEFLIDGAPLDPARHRIGYLPEERGMYGKTTLADQLEYFACLKGSRRKAARRDALDWIHYFGLDDYASKRLETLSKGNQQKIQIAQAFLADPDIIVLDEPFSGLDPVNAQVFKEAIRHMVSLGKLVIFSSHQMAYVEEMCDDITVIDRGHIVTSGPLEAIKASAGRGLYAIEATPGAEDAIATAIAAAGREATRHGGLVLTPRDDAFLRSFVSEHFERIASAGDWRPSMQEIFIDLTGHDDANDGAGHDLDENPDDGATSTRTTATRTTTSSPTERTAA</sequence>
<feature type="compositionally biased region" description="Low complexity" evidence="4">
    <location>
        <begin position="314"/>
        <end position="335"/>
    </location>
</feature>
<keyword evidence="2" id="KW-0547">Nucleotide-binding</keyword>
<dbReference type="PROSITE" id="PS50893">
    <property type="entry name" value="ABC_TRANSPORTER_2"/>
    <property type="match status" value="1"/>
</dbReference>
<evidence type="ECO:0000256" key="1">
    <source>
        <dbReference type="ARBA" id="ARBA00022448"/>
    </source>
</evidence>
<evidence type="ECO:0000256" key="3">
    <source>
        <dbReference type="ARBA" id="ARBA00022840"/>
    </source>
</evidence>
<feature type="compositionally biased region" description="Basic and acidic residues" evidence="4">
    <location>
        <begin position="294"/>
        <end position="307"/>
    </location>
</feature>
<accession>A0A261EXF3</accession>
<dbReference type="PROSITE" id="PS00211">
    <property type="entry name" value="ABC_TRANSPORTER_1"/>
    <property type="match status" value="1"/>
</dbReference>
<organism evidence="6 7">
    <name type="scientific">Pseudoscardovia radai</name>
    <dbReference type="NCBI Taxonomy" id="987066"/>
    <lineage>
        <taxon>Bacteria</taxon>
        <taxon>Bacillati</taxon>
        <taxon>Actinomycetota</taxon>
        <taxon>Actinomycetes</taxon>
        <taxon>Bifidobacteriales</taxon>
        <taxon>Bifidobacteriaceae</taxon>
        <taxon>Pseudoscardovia</taxon>
    </lineage>
</organism>
<dbReference type="PANTHER" id="PTHR42939">
    <property type="entry name" value="ABC TRANSPORTER ATP-BINDING PROTEIN ALBC-RELATED"/>
    <property type="match status" value="1"/>
</dbReference>
<dbReference type="InterPro" id="IPR003593">
    <property type="entry name" value="AAA+_ATPase"/>
</dbReference>